<dbReference type="AlphaFoldDB" id="A0A381R8A3"/>
<protein>
    <submittedName>
        <fullName evidence="1">Uncharacterized protein</fullName>
    </submittedName>
</protein>
<gene>
    <name evidence="1" type="ORF">METZ01_LOCUS38951</name>
</gene>
<sequence>MLSEKTITQGLGAYREWFLQNFLRVFC</sequence>
<organism evidence="1">
    <name type="scientific">marine metagenome</name>
    <dbReference type="NCBI Taxonomy" id="408172"/>
    <lineage>
        <taxon>unclassified sequences</taxon>
        <taxon>metagenomes</taxon>
        <taxon>ecological metagenomes</taxon>
    </lineage>
</organism>
<proteinExistence type="predicted"/>
<dbReference type="EMBL" id="UINC01001665">
    <property type="protein sequence ID" value="SUZ86097.1"/>
    <property type="molecule type" value="Genomic_DNA"/>
</dbReference>
<evidence type="ECO:0000313" key="1">
    <source>
        <dbReference type="EMBL" id="SUZ86097.1"/>
    </source>
</evidence>
<name>A0A381R8A3_9ZZZZ</name>
<accession>A0A381R8A3</accession>
<reference evidence="1" key="1">
    <citation type="submission" date="2018-05" db="EMBL/GenBank/DDBJ databases">
        <authorList>
            <person name="Lanie J.A."/>
            <person name="Ng W.-L."/>
            <person name="Kazmierczak K.M."/>
            <person name="Andrzejewski T.M."/>
            <person name="Davidsen T.M."/>
            <person name="Wayne K.J."/>
            <person name="Tettelin H."/>
            <person name="Glass J.I."/>
            <person name="Rusch D."/>
            <person name="Podicherti R."/>
            <person name="Tsui H.-C.T."/>
            <person name="Winkler M.E."/>
        </authorList>
    </citation>
    <scope>NUCLEOTIDE SEQUENCE</scope>
</reference>